<keyword evidence="3" id="KW-1185">Reference proteome</keyword>
<evidence type="ECO:0000313" key="2">
    <source>
        <dbReference type="Ensembl" id="ENSSRHP00000098134.1"/>
    </source>
</evidence>
<dbReference type="Ensembl" id="ENSSRHT00000100806.1">
    <property type="protein sequence ID" value="ENSSRHP00000098134.1"/>
    <property type="gene ID" value="ENSSRHG00000048200.1"/>
</dbReference>
<evidence type="ECO:0000259" key="1">
    <source>
        <dbReference type="PROSITE" id="PS50181"/>
    </source>
</evidence>
<sequence length="46" mass="5395">MDLPEEILAHIFSFLPLQDKCNAFTVCKDWSNIMTHPSSWKDTEVR</sequence>
<dbReference type="FunFam" id="1.20.1280.50:FF:000005">
    <property type="entry name" value="F-box/LRR-repeat protein 3 isoform X1"/>
    <property type="match status" value="1"/>
</dbReference>
<dbReference type="Proteomes" id="UP000472270">
    <property type="component" value="Unassembled WGS sequence"/>
</dbReference>
<feature type="domain" description="F-box" evidence="1">
    <location>
        <begin position="1"/>
        <end position="43"/>
    </location>
</feature>
<dbReference type="PROSITE" id="PS50181">
    <property type="entry name" value="FBOX"/>
    <property type="match status" value="1"/>
</dbReference>
<organism evidence="2 3">
    <name type="scientific">Sinocyclocheilus rhinocerous</name>
    <dbReference type="NCBI Taxonomy" id="307959"/>
    <lineage>
        <taxon>Eukaryota</taxon>
        <taxon>Metazoa</taxon>
        <taxon>Chordata</taxon>
        <taxon>Craniata</taxon>
        <taxon>Vertebrata</taxon>
        <taxon>Euteleostomi</taxon>
        <taxon>Actinopterygii</taxon>
        <taxon>Neopterygii</taxon>
        <taxon>Teleostei</taxon>
        <taxon>Ostariophysi</taxon>
        <taxon>Cypriniformes</taxon>
        <taxon>Cyprinidae</taxon>
        <taxon>Cyprininae</taxon>
        <taxon>Sinocyclocheilus</taxon>
    </lineage>
</organism>
<accession>A0A673NBP8</accession>
<dbReference type="Pfam" id="PF12937">
    <property type="entry name" value="F-box-like"/>
    <property type="match status" value="1"/>
</dbReference>
<dbReference type="SMART" id="SM00256">
    <property type="entry name" value="FBOX"/>
    <property type="match status" value="1"/>
</dbReference>
<protein>
    <recommendedName>
        <fullName evidence="1">F-box domain-containing protein</fullName>
    </recommendedName>
</protein>
<reference evidence="2" key="2">
    <citation type="submission" date="2025-09" db="UniProtKB">
        <authorList>
            <consortium name="Ensembl"/>
        </authorList>
    </citation>
    <scope>IDENTIFICATION</scope>
</reference>
<dbReference type="AlphaFoldDB" id="A0A673NBP8"/>
<dbReference type="SUPFAM" id="SSF81383">
    <property type="entry name" value="F-box domain"/>
    <property type="match status" value="1"/>
</dbReference>
<dbReference type="Gene3D" id="1.20.1280.50">
    <property type="match status" value="1"/>
</dbReference>
<dbReference type="InterPro" id="IPR001810">
    <property type="entry name" value="F-box_dom"/>
</dbReference>
<evidence type="ECO:0000313" key="3">
    <source>
        <dbReference type="Proteomes" id="UP000472270"/>
    </source>
</evidence>
<proteinExistence type="predicted"/>
<reference evidence="2" key="1">
    <citation type="submission" date="2025-08" db="UniProtKB">
        <authorList>
            <consortium name="Ensembl"/>
        </authorList>
    </citation>
    <scope>IDENTIFICATION</scope>
</reference>
<dbReference type="InterPro" id="IPR036047">
    <property type="entry name" value="F-box-like_dom_sf"/>
</dbReference>
<name>A0A673NBP8_9TELE</name>